<feature type="compositionally biased region" description="Polar residues" evidence="1">
    <location>
        <begin position="45"/>
        <end position="54"/>
    </location>
</feature>
<evidence type="ECO:0000313" key="4">
    <source>
        <dbReference type="Proteomes" id="UP000252631"/>
    </source>
</evidence>
<organism evidence="3 4">
    <name type="scientific">Rhodopseudomonas pentothenatexigens</name>
    <dbReference type="NCBI Taxonomy" id="999699"/>
    <lineage>
        <taxon>Bacteria</taxon>
        <taxon>Pseudomonadati</taxon>
        <taxon>Pseudomonadota</taxon>
        <taxon>Alphaproteobacteria</taxon>
        <taxon>Hyphomicrobiales</taxon>
        <taxon>Nitrobacteraceae</taxon>
        <taxon>Rhodopseudomonas</taxon>
    </lineage>
</organism>
<feature type="compositionally biased region" description="Basic and acidic residues" evidence="1">
    <location>
        <begin position="25"/>
        <end position="44"/>
    </location>
</feature>
<gene>
    <name evidence="2" type="ORF">BJ125_11185</name>
    <name evidence="3" type="ORF">SAMN05892882_11185</name>
</gene>
<dbReference type="Proteomes" id="UP000252631">
    <property type="component" value="Unassembled WGS sequence"/>
</dbReference>
<keyword evidence="5" id="KW-1185">Reference proteome</keyword>
<sequence length="68" mass="7359">MTKQPPVPPDNRSPKGPGADPASTPRDDSGVRDVDATRGQRDNIEQNTHNQGYQQPLICCMLTTETGP</sequence>
<protein>
    <submittedName>
        <fullName evidence="3">Uncharacterized protein</fullName>
    </submittedName>
</protein>
<dbReference type="RefSeq" id="WP_114358368.1">
    <property type="nucleotide sequence ID" value="NZ_QRDT01000011.1"/>
</dbReference>
<dbReference type="OrthoDB" id="7190664at2"/>
<evidence type="ECO:0000313" key="2">
    <source>
        <dbReference type="EMBL" id="RED33248.1"/>
    </source>
</evidence>
<evidence type="ECO:0000313" key="3">
    <source>
        <dbReference type="EMBL" id="SSW91324.1"/>
    </source>
</evidence>
<reference evidence="2 5" key="2">
    <citation type="submission" date="2018-07" db="EMBL/GenBank/DDBJ databases">
        <title>Genomic Encyclopedia of Archaeal and Bacterial Type Strains, Phase II (KMG-II): from individual species to whole genera.</title>
        <authorList>
            <person name="Goeker M."/>
        </authorList>
    </citation>
    <scope>NUCLEOTIDE SEQUENCE [LARGE SCALE GENOMIC DNA]</scope>
    <source>
        <strain evidence="2 5">JA575</strain>
    </source>
</reference>
<dbReference type="EMBL" id="UFQQ01000011">
    <property type="protein sequence ID" value="SSW91324.1"/>
    <property type="molecule type" value="Genomic_DNA"/>
</dbReference>
<feature type="region of interest" description="Disordered" evidence="1">
    <location>
        <begin position="1"/>
        <end position="54"/>
    </location>
</feature>
<reference evidence="3 4" key="1">
    <citation type="submission" date="2017-08" db="EMBL/GenBank/DDBJ databases">
        <authorList>
            <person name="de Groot N.N."/>
        </authorList>
    </citation>
    <scope>NUCLEOTIDE SEQUENCE [LARGE SCALE GENOMIC DNA]</scope>
    <source>
        <strain evidence="3 4">JA575</strain>
    </source>
</reference>
<dbReference type="AlphaFoldDB" id="A0A336JUJ5"/>
<proteinExistence type="predicted"/>
<accession>A0A336JUJ5</accession>
<dbReference type="Proteomes" id="UP000256343">
    <property type="component" value="Unassembled WGS sequence"/>
</dbReference>
<evidence type="ECO:0000256" key="1">
    <source>
        <dbReference type="SAM" id="MobiDB-lite"/>
    </source>
</evidence>
<name>A0A336JUJ5_9BRAD</name>
<feature type="compositionally biased region" description="Pro residues" evidence="1">
    <location>
        <begin position="1"/>
        <end position="11"/>
    </location>
</feature>
<evidence type="ECO:0000313" key="5">
    <source>
        <dbReference type="Proteomes" id="UP000256343"/>
    </source>
</evidence>
<dbReference type="EMBL" id="QRDT01000011">
    <property type="protein sequence ID" value="RED33248.1"/>
    <property type="molecule type" value="Genomic_DNA"/>
</dbReference>